<sequence length="231" mass="24955">METQRATEDLSDLSHWSAMPIKHMTLCWGSCDFVAETWTASASDATTTVALLTPVLGSVSCRQNFDEMHFPNPLSALLFSEGALEEVVEGINGLADRGSLLAQWFNGEPAWAPSLGPCPRRHGHEWTSSARGSPFVPSHVAPWLARYKPVSPREACSNHGLMLGPVAQGSQHEAPAPLRGGSVGYDPTHFTLVLEGPSGTLQYSAYRIFLGVRKDLNASPWPTTPEAEAFA</sequence>
<gene>
    <name evidence="1" type="ORF">S7711_11034</name>
</gene>
<dbReference type="Proteomes" id="UP000028045">
    <property type="component" value="Unassembled WGS sequence"/>
</dbReference>
<dbReference type="AlphaFoldDB" id="A0A084AX34"/>
<dbReference type="HOGENOM" id="CLU_1200478_0_0_1"/>
<organism evidence="1 2">
    <name type="scientific">Stachybotrys chartarum (strain CBS 109288 / IBT 7711)</name>
    <name type="common">Toxic black mold</name>
    <name type="synonym">Stilbospora chartarum</name>
    <dbReference type="NCBI Taxonomy" id="1280523"/>
    <lineage>
        <taxon>Eukaryota</taxon>
        <taxon>Fungi</taxon>
        <taxon>Dikarya</taxon>
        <taxon>Ascomycota</taxon>
        <taxon>Pezizomycotina</taxon>
        <taxon>Sordariomycetes</taxon>
        <taxon>Hypocreomycetidae</taxon>
        <taxon>Hypocreales</taxon>
        <taxon>Stachybotryaceae</taxon>
        <taxon>Stachybotrys</taxon>
    </lineage>
</organism>
<evidence type="ECO:0000313" key="2">
    <source>
        <dbReference type="Proteomes" id="UP000028045"/>
    </source>
</evidence>
<proteinExistence type="predicted"/>
<evidence type="ECO:0000313" key="1">
    <source>
        <dbReference type="EMBL" id="KEY69863.1"/>
    </source>
</evidence>
<name>A0A084AX34_STACB</name>
<dbReference type="EMBL" id="KL648507">
    <property type="protein sequence ID" value="KEY69863.1"/>
    <property type="molecule type" value="Genomic_DNA"/>
</dbReference>
<accession>A0A084AX34</accession>
<protein>
    <submittedName>
        <fullName evidence="1">Uncharacterized protein</fullName>
    </submittedName>
</protein>
<keyword evidence="2" id="KW-1185">Reference proteome</keyword>
<reference evidence="1 2" key="1">
    <citation type="journal article" date="2014" name="BMC Genomics">
        <title>Comparative genome sequencing reveals chemotype-specific gene clusters in the toxigenic black mold Stachybotrys.</title>
        <authorList>
            <person name="Semeiks J."/>
            <person name="Borek D."/>
            <person name="Otwinowski Z."/>
            <person name="Grishin N.V."/>
        </authorList>
    </citation>
    <scope>NUCLEOTIDE SEQUENCE [LARGE SCALE GENOMIC DNA]</scope>
    <source>
        <strain evidence="2">CBS 109288 / IBT 7711</strain>
    </source>
</reference>